<dbReference type="Proteomes" id="UP000683246">
    <property type="component" value="Chromosome"/>
</dbReference>
<dbReference type="AlphaFoldDB" id="A0A8J8MM79"/>
<dbReference type="KEGG" id="vpy:HZI73_18200"/>
<evidence type="ECO:0000313" key="3">
    <source>
        <dbReference type="Proteomes" id="UP000683246"/>
    </source>
</evidence>
<name>A0A8J8MM79_9FIRM</name>
<protein>
    <submittedName>
        <fullName evidence="2">Uncharacterized protein</fullName>
    </submittedName>
</protein>
<keyword evidence="1" id="KW-0812">Transmembrane</keyword>
<reference evidence="2" key="1">
    <citation type="submission" date="2020-07" db="EMBL/GenBank/DDBJ databases">
        <title>Vallitalea pronyensis genome.</title>
        <authorList>
            <person name="Postec A."/>
        </authorList>
    </citation>
    <scope>NUCLEOTIDE SEQUENCE</scope>
    <source>
        <strain evidence="2">FatNI3</strain>
    </source>
</reference>
<accession>A0A8J8MM79</accession>
<keyword evidence="3" id="KW-1185">Reference proteome</keyword>
<proteinExistence type="predicted"/>
<sequence length="58" mass="6910">MDYTIHTQLKRLFIHKEKPYAAVIIDERYTFCIALMIILAYVNRIITKAIIWELKGNL</sequence>
<evidence type="ECO:0000313" key="2">
    <source>
        <dbReference type="EMBL" id="QUI24106.1"/>
    </source>
</evidence>
<dbReference type="EMBL" id="CP058649">
    <property type="protein sequence ID" value="QUI24106.1"/>
    <property type="molecule type" value="Genomic_DNA"/>
</dbReference>
<keyword evidence="1" id="KW-1133">Transmembrane helix</keyword>
<gene>
    <name evidence="2" type="ORF">HZI73_18200</name>
</gene>
<keyword evidence="1" id="KW-0472">Membrane</keyword>
<evidence type="ECO:0000256" key="1">
    <source>
        <dbReference type="SAM" id="Phobius"/>
    </source>
</evidence>
<organism evidence="2 3">
    <name type="scientific">Vallitalea pronyensis</name>
    <dbReference type="NCBI Taxonomy" id="1348613"/>
    <lineage>
        <taxon>Bacteria</taxon>
        <taxon>Bacillati</taxon>
        <taxon>Bacillota</taxon>
        <taxon>Clostridia</taxon>
        <taxon>Lachnospirales</taxon>
        <taxon>Vallitaleaceae</taxon>
        <taxon>Vallitalea</taxon>
    </lineage>
</organism>
<dbReference type="RefSeq" id="WP_212694798.1">
    <property type="nucleotide sequence ID" value="NZ_CP058649.1"/>
</dbReference>
<feature type="transmembrane region" description="Helical" evidence="1">
    <location>
        <begin position="20"/>
        <end position="42"/>
    </location>
</feature>